<dbReference type="GO" id="GO:0016491">
    <property type="term" value="F:oxidoreductase activity"/>
    <property type="evidence" value="ECO:0007669"/>
    <property type="project" value="InterPro"/>
</dbReference>
<evidence type="ECO:0000256" key="4">
    <source>
        <dbReference type="ARBA" id="ARBA00022723"/>
    </source>
</evidence>
<dbReference type="InterPro" id="IPR012839">
    <property type="entry name" value="Organic_radical_activase"/>
</dbReference>
<feature type="domain" description="4Fe-4S ferredoxin-type" evidence="7">
    <location>
        <begin position="53"/>
        <end position="82"/>
    </location>
</feature>
<dbReference type="SUPFAM" id="SSF54862">
    <property type="entry name" value="4Fe-4S ferredoxins"/>
    <property type="match status" value="1"/>
</dbReference>
<dbReference type="Gene3D" id="3.30.70.20">
    <property type="match status" value="1"/>
</dbReference>
<keyword evidence="4" id="KW-0479">Metal-binding</keyword>
<organism evidence="9">
    <name type="scientific">candidate division WOR-3 bacterium</name>
    <dbReference type="NCBI Taxonomy" id="2052148"/>
    <lineage>
        <taxon>Bacteria</taxon>
        <taxon>Bacteria division WOR-3</taxon>
    </lineage>
</organism>
<dbReference type="InterPro" id="IPR007197">
    <property type="entry name" value="rSAM"/>
</dbReference>
<dbReference type="SUPFAM" id="SSF102114">
    <property type="entry name" value="Radical SAM enzymes"/>
    <property type="match status" value="1"/>
</dbReference>
<dbReference type="GO" id="GO:0051539">
    <property type="term" value="F:4 iron, 4 sulfur cluster binding"/>
    <property type="evidence" value="ECO:0007669"/>
    <property type="project" value="UniProtKB-KW"/>
</dbReference>
<dbReference type="PROSITE" id="PS51379">
    <property type="entry name" value="4FE4S_FER_2"/>
    <property type="match status" value="2"/>
</dbReference>
<evidence type="ECO:0000256" key="2">
    <source>
        <dbReference type="ARBA" id="ARBA00022485"/>
    </source>
</evidence>
<dbReference type="NCBIfam" id="TIGR02494">
    <property type="entry name" value="PFLE_PFLC"/>
    <property type="match status" value="1"/>
</dbReference>
<dbReference type="Pfam" id="PF04055">
    <property type="entry name" value="Radical_SAM"/>
    <property type="match status" value="1"/>
</dbReference>
<gene>
    <name evidence="9" type="ORF">ENQ77_01495</name>
</gene>
<dbReference type="SFLD" id="SFLDG01066">
    <property type="entry name" value="organic_radical-activating_enz"/>
    <property type="match status" value="1"/>
</dbReference>
<protein>
    <submittedName>
        <fullName evidence="9">Glycyl-radical enzyme activating protein</fullName>
    </submittedName>
</protein>
<feature type="domain" description="Radical SAM core" evidence="8">
    <location>
        <begin position="22"/>
        <end position="308"/>
    </location>
</feature>
<reference evidence="9" key="1">
    <citation type="journal article" date="2020" name="mSystems">
        <title>Genome- and Community-Level Interaction Insights into Carbon Utilization and Element Cycling Functions of Hydrothermarchaeota in Hydrothermal Sediment.</title>
        <authorList>
            <person name="Zhou Z."/>
            <person name="Liu Y."/>
            <person name="Xu W."/>
            <person name="Pan J."/>
            <person name="Luo Z.H."/>
            <person name="Li M."/>
        </authorList>
    </citation>
    <scope>NUCLEOTIDE SEQUENCE [LARGE SCALE GENOMIC DNA]</scope>
    <source>
        <strain evidence="9">SpSt-34</strain>
    </source>
</reference>
<evidence type="ECO:0000313" key="9">
    <source>
        <dbReference type="EMBL" id="HEN27344.1"/>
    </source>
</evidence>
<accession>A0A7C2K2L7</accession>
<dbReference type="EMBL" id="DSOL01000039">
    <property type="protein sequence ID" value="HEN27344.1"/>
    <property type="molecule type" value="Genomic_DNA"/>
</dbReference>
<dbReference type="Gene3D" id="3.20.20.70">
    <property type="entry name" value="Aldolase class I"/>
    <property type="match status" value="1"/>
</dbReference>
<dbReference type="InterPro" id="IPR017896">
    <property type="entry name" value="4Fe4S_Fe-S-bd"/>
</dbReference>
<evidence type="ECO:0000259" key="8">
    <source>
        <dbReference type="PROSITE" id="PS51918"/>
    </source>
</evidence>
<dbReference type="PROSITE" id="PS51918">
    <property type="entry name" value="RADICAL_SAM"/>
    <property type="match status" value="1"/>
</dbReference>
<sequence length="313" mass="35537">MSKVKDKSIRGMIFNIQRYSIHDGPGIRTTVFMKKCPLRCFWCQNPESQNERVELFFYQDKCTGCGRCVEICTQKAIEIYEGVARTNRERCKGPDKCGKCVEVCPNAARSIIGRMMSANEVFQEVKKDMIFYEASGGGVTLSGGEPLAQAEFAEAILKLCKEVGLHTAIDTCGYAKWENIEKVFKYVDLVLFDFKHMDPFEHQKGTGVPNYLILENAKRIHRELKIPLVARIPIIPGYNDSEYNLVSIAKFIVTELDASVKVNLLPYHNLGIAKYIQLEREKIPFNIELPSENKMEEIKNLMESFGLEITIGG</sequence>
<comment type="cofactor">
    <cofactor evidence="1">
        <name>[4Fe-4S] cluster</name>
        <dbReference type="ChEBI" id="CHEBI:49883"/>
    </cofactor>
</comment>
<dbReference type="GO" id="GO:0046872">
    <property type="term" value="F:metal ion binding"/>
    <property type="evidence" value="ECO:0007669"/>
    <property type="project" value="UniProtKB-KW"/>
</dbReference>
<evidence type="ECO:0000259" key="7">
    <source>
        <dbReference type="PROSITE" id="PS51379"/>
    </source>
</evidence>
<dbReference type="PANTHER" id="PTHR30352">
    <property type="entry name" value="PYRUVATE FORMATE-LYASE-ACTIVATING ENZYME"/>
    <property type="match status" value="1"/>
</dbReference>
<dbReference type="PIRSF" id="PIRSF000371">
    <property type="entry name" value="PFL_act_enz"/>
    <property type="match status" value="1"/>
</dbReference>
<keyword evidence="2" id="KW-0004">4Fe-4S</keyword>
<dbReference type="CDD" id="cd01335">
    <property type="entry name" value="Radical_SAM"/>
    <property type="match status" value="1"/>
</dbReference>
<evidence type="ECO:0000256" key="5">
    <source>
        <dbReference type="ARBA" id="ARBA00023004"/>
    </source>
</evidence>
<dbReference type="SFLD" id="SFLDS00029">
    <property type="entry name" value="Radical_SAM"/>
    <property type="match status" value="1"/>
</dbReference>
<keyword evidence="3" id="KW-0949">S-adenosyl-L-methionine</keyword>
<keyword evidence="6" id="KW-0411">Iron-sulfur</keyword>
<dbReference type="AlphaFoldDB" id="A0A7C2K2L7"/>
<comment type="caution">
    <text evidence="9">The sequence shown here is derived from an EMBL/GenBank/DDBJ whole genome shotgun (WGS) entry which is preliminary data.</text>
</comment>
<evidence type="ECO:0000256" key="1">
    <source>
        <dbReference type="ARBA" id="ARBA00001966"/>
    </source>
</evidence>
<evidence type="ECO:0000256" key="6">
    <source>
        <dbReference type="ARBA" id="ARBA00023014"/>
    </source>
</evidence>
<dbReference type="InterPro" id="IPR058240">
    <property type="entry name" value="rSAM_sf"/>
</dbReference>
<dbReference type="SFLD" id="SFLDG01118">
    <property type="entry name" value="activating_enzymes__group_2"/>
    <property type="match status" value="1"/>
</dbReference>
<keyword evidence="5" id="KW-0408">Iron</keyword>
<dbReference type="InterPro" id="IPR034457">
    <property type="entry name" value="Organic_radical-activating"/>
</dbReference>
<feature type="domain" description="4Fe-4S ferredoxin-type" evidence="7">
    <location>
        <begin position="87"/>
        <end position="114"/>
    </location>
</feature>
<evidence type="ECO:0000256" key="3">
    <source>
        <dbReference type="ARBA" id="ARBA00022691"/>
    </source>
</evidence>
<dbReference type="InterPro" id="IPR013785">
    <property type="entry name" value="Aldolase_TIM"/>
</dbReference>
<dbReference type="InterPro" id="IPR040074">
    <property type="entry name" value="BssD/PflA/YjjW"/>
</dbReference>
<proteinExistence type="predicted"/>
<dbReference type="PANTHER" id="PTHR30352:SF4">
    <property type="entry name" value="PYRUVATE FORMATE-LYASE 2-ACTIVATING ENZYME"/>
    <property type="match status" value="1"/>
</dbReference>
<name>A0A7C2K2L7_UNCW3</name>
<dbReference type="Pfam" id="PF00037">
    <property type="entry name" value="Fer4"/>
    <property type="match status" value="1"/>
</dbReference>